<evidence type="ECO:0000256" key="4">
    <source>
        <dbReference type="ARBA" id="ARBA00023110"/>
    </source>
</evidence>
<evidence type="ECO:0000256" key="8">
    <source>
        <dbReference type="SAM" id="Phobius"/>
    </source>
</evidence>
<dbReference type="SUPFAM" id="SSF109998">
    <property type="entry name" value="Triger factor/SurA peptide-binding domain-like"/>
    <property type="match status" value="1"/>
</dbReference>
<comment type="catalytic activity">
    <reaction evidence="1">
        <text>[protein]-peptidylproline (omega=180) = [protein]-peptidylproline (omega=0)</text>
        <dbReference type="Rhea" id="RHEA:16237"/>
        <dbReference type="Rhea" id="RHEA-COMP:10747"/>
        <dbReference type="Rhea" id="RHEA-COMP:10748"/>
        <dbReference type="ChEBI" id="CHEBI:83833"/>
        <dbReference type="ChEBI" id="CHEBI:83834"/>
        <dbReference type="EC" id="5.2.1.8"/>
    </reaction>
</comment>
<evidence type="ECO:0000256" key="1">
    <source>
        <dbReference type="ARBA" id="ARBA00000971"/>
    </source>
</evidence>
<evidence type="ECO:0000256" key="6">
    <source>
        <dbReference type="PROSITE-ProRule" id="PRU00278"/>
    </source>
</evidence>
<keyword evidence="5 6" id="KW-0413">Isomerase</keyword>
<gene>
    <name evidence="10" type="ORF">BBD42_08410</name>
</gene>
<dbReference type="PANTHER" id="PTHR47245:SF1">
    <property type="entry name" value="FOLDASE PROTEIN PRSA"/>
    <property type="match status" value="1"/>
</dbReference>
<dbReference type="Pfam" id="PF00639">
    <property type="entry name" value="Rotamase"/>
    <property type="match status" value="1"/>
</dbReference>
<dbReference type="PANTHER" id="PTHR47245">
    <property type="entry name" value="PEPTIDYLPROLYL ISOMERASE"/>
    <property type="match status" value="1"/>
</dbReference>
<accession>A0A1B2DFK7</accession>
<dbReference type="SUPFAM" id="SSF54534">
    <property type="entry name" value="FKBP-like"/>
    <property type="match status" value="1"/>
</dbReference>
<evidence type="ECO:0000256" key="2">
    <source>
        <dbReference type="ARBA" id="ARBA00013194"/>
    </source>
</evidence>
<feature type="compositionally biased region" description="Basic and acidic residues" evidence="7">
    <location>
        <begin position="36"/>
        <end position="45"/>
    </location>
</feature>
<proteinExistence type="predicted"/>
<dbReference type="InterPro" id="IPR046357">
    <property type="entry name" value="PPIase_dom_sf"/>
</dbReference>
<name>A0A1B2DFK7_9BACL</name>
<dbReference type="Gene3D" id="1.10.4030.10">
    <property type="entry name" value="Porin chaperone SurA, peptide-binding domain"/>
    <property type="match status" value="1"/>
</dbReference>
<dbReference type="GO" id="GO:0003755">
    <property type="term" value="F:peptidyl-prolyl cis-trans isomerase activity"/>
    <property type="evidence" value="ECO:0007669"/>
    <property type="project" value="UniProtKB-KW"/>
</dbReference>
<keyword evidence="8" id="KW-1133">Transmembrane helix</keyword>
<feature type="region of interest" description="Disordered" evidence="7">
    <location>
        <begin position="35"/>
        <end position="56"/>
    </location>
</feature>
<dbReference type="InterPro" id="IPR050245">
    <property type="entry name" value="PrsA_foldase"/>
</dbReference>
<feature type="transmembrane region" description="Helical" evidence="8">
    <location>
        <begin position="6"/>
        <end position="27"/>
    </location>
</feature>
<keyword evidence="8" id="KW-0812">Transmembrane</keyword>
<dbReference type="InterPro" id="IPR027304">
    <property type="entry name" value="Trigger_fact/SurA_dom_sf"/>
</dbReference>
<evidence type="ECO:0000256" key="5">
    <source>
        <dbReference type="ARBA" id="ARBA00023235"/>
    </source>
</evidence>
<keyword evidence="8" id="KW-0472">Membrane</keyword>
<sequence>MNKIGVVRTIVVIQALCMIVLSVVVVVRLSPFSEGLPEHEPDSGTRTETGNEIVPGSSENDKIIAIIGNHSIRVSELMNRLSEQYGEATLKLMMIHSAIDQEAASQQLEVTAQEQQRAVEEQAEGYDSEEDFYRVMNQQLGMSKEEVLKDVKYRLLTEKIAIQKVDVPDDEVERYIADHEEQYGDKLQYRLSWIVTANKEEANRVLDKLSQGADFAQTAAENSIDAFTSEAGGDLGLIDANDPFHELAILSAASKLGTGEIAGPIAIAEGYAIIRLMERHTTDKPQGQQLHELVRKELALSQAPSLSQIEEQLLEKYDAVTFP</sequence>
<dbReference type="PROSITE" id="PS50198">
    <property type="entry name" value="PPIC_PPIASE_2"/>
    <property type="match status" value="1"/>
</dbReference>
<dbReference type="EMBL" id="CP016808">
    <property type="protein sequence ID" value="ANY66476.1"/>
    <property type="molecule type" value="Genomic_DNA"/>
</dbReference>
<reference evidence="10" key="1">
    <citation type="submission" date="2016-08" db="EMBL/GenBank/DDBJ databases">
        <title>Complete Genome Seqeunce of Paenibacillus sp. BIHB 4019 from tea rhizoplane.</title>
        <authorList>
            <person name="Thakur R."/>
            <person name="Swarnkar M.K."/>
            <person name="Gulati A."/>
        </authorList>
    </citation>
    <scope>NUCLEOTIDE SEQUENCE [LARGE SCALE GENOMIC DNA]</scope>
    <source>
        <strain evidence="10">BIHB4019</strain>
    </source>
</reference>
<protein>
    <recommendedName>
        <fullName evidence="2">peptidylprolyl isomerase</fullName>
        <ecNumber evidence="2">5.2.1.8</ecNumber>
    </recommendedName>
</protein>
<evidence type="ECO:0000256" key="3">
    <source>
        <dbReference type="ARBA" id="ARBA00022729"/>
    </source>
</evidence>
<organism evidence="10">
    <name type="scientific">Paenibacillus sp. BIHB 4019</name>
    <dbReference type="NCBI Taxonomy" id="1870819"/>
    <lineage>
        <taxon>Bacteria</taxon>
        <taxon>Bacillati</taxon>
        <taxon>Bacillota</taxon>
        <taxon>Bacilli</taxon>
        <taxon>Bacillales</taxon>
        <taxon>Paenibacillaceae</taxon>
        <taxon>Paenibacillus</taxon>
    </lineage>
</organism>
<evidence type="ECO:0000256" key="7">
    <source>
        <dbReference type="SAM" id="MobiDB-lite"/>
    </source>
</evidence>
<feature type="domain" description="PpiC" evidence="9">
    <location>
        <begin position="186"/>
        <end position="278"/>
    </location>
</feature>
<dbReference type="InterPro" id="IPR000297">
    <property type="entry name" value="PPIase_PpiC"/>
</dbReference>
<keyword evidence="3" id="KW-0732">Signal</keyword>
<dbReference type="AlphaFoldDB" id="A0A1B2DFK7"/>
<evidence type="ECO:0000313" key="10">
    <source>
        <dbReference type="EMBL" id="ANY66476.1"/>
    </source>
</evidence>
<dbReference type="RefSeq" id="WP_099517800.1">
    <property type="nucleotide sequence ID" value="NZ_CP016808.1"/>
</dbReference>
<evidence type="ECO:0000259" key="9">
    <source>
        <dbReference type="PROSITE" id="PS50198"/>
    </source>
</evidence>
<dbReference type="EC" id="5.2.1.8" evidence="2"/>
<dbReference type="Gene3D" id="3.10.50.40">
    <property type="match status" value="1"/>
</dbReference>
<keyword evidence="4 6" id="KW-0697">Rotamase</keyword>